<comment type="caution">
    <text evidence="2">The sequence shown here is derived from an EMBL/GenBank/DDBJ whole genome shotgun (WGS) entry which is preliminary data.</text>
</comment>
<evidence type="ECO:0000313" key="2">
    <source>
        <dbReference type="EMBL" id="MPN40957.1"/>
    </source>
</evidence>
<sequence length="159" mass="17424">MHIDGRQRARGLVIAQRQLQLVPAGQLVATGYFVATVRVVLIRFPQQHQLRIHDVASSHGVDVAGPVMGVGAQVERGVAVQHGLAGLLQVPAQLLQRGRRFGQPVLVIVRHWSDTSYRPQLVAARACTFTLLGHRNHEAQRAAGEVHRQHAQRQLAAGM</sequence>
<organism evidence="2">
    <name type="scientific">bioreactor metagenome</name>
    <dbReference type="NCBI Taxonomy" id="1076179"/>
    <lineage>
        <taxon>unclassified sequences</taxon>
        <taxon>metagenomes</taxon>
        <taxon>ecological metagenomes</taxon>
    </lineage>
</organism>
<accession>A0A645HPR7</accession>
<dbReference type="AlphaFoldDB" id="A0A645HPR7"/>
<name>A0A645HPR7_9ZZZZ</name>
<proteinExistence type="predicted"/>
<dbReference type="EMBL" id="VSSQ01097709">
    <property type="protein sequence ID" value="MPN40957.1"/>
    <property type="molecule type" value="Genomic_DNA"/>
</dbReference>
<protein>
    <submittedName>
        <fullName evidence="2">Uncharacterized protein</fullName>
    </submittedName>
</protein>
<keyword evidence="1" id="KW-0812">Transmembrane</keyword>
<evidence type="ECO:0000256" key="1">
    <source>
        <dbReference type="SAM" id="Phobius"/>
    </source>
</evidence>
<keyword evidence="1" id="KW-0472">Membrane</keyword>
<feature type="transmembrane region" description="Helical" evidence="1">
    <location>
        <begin position="21"/>
        <end position="41"/>
    </location>
</feature>
<gene>
    <name evidence="2" type="ORF">SDC9_188497</name>
</gene>
<keyword evidence="1" id="KW-1133">Transmembrane helix</keyword>
<reference evidence="2" key="1">
    <citation type="submission" date="2019-08" db="EMBL/GenBank/DDBJ databases">
        <authorList>
            <person name="Kucharzyk K."/>
            <person name="Murdoch R.W."/>
            <person name="Higgins S."/>
            <person name="Loffler F."/>
        </authorList>
    </citation>
    <scope>NUCLEOTIDE SEQUENCE</scope>
</reference>